<evidence type="ECO:0000313" key="4">
    <source>
        <dbReference type="Proteomes" id="UP000246991"/>
    </source>
</evidence>
<dbReference type="Proteomes" id="UP000246991">
    <property type="component" value="Unassembled WGS sequence"/>
</dbReference>
<reference evidence="3 4" key="1">
    <citation type="submission" date="2018-03" db="EMBL/GenBank/DDBJ databases">
        <title>Genomes of Pezizomycetes fungi and the evolution of truffles.</title>
        <authorList>
            <person name="Murat C."/>
            <person name="Payen T."/>
            <person name="Noel B."/>
            <person name="Kuo A."/>
            <person name="Martin F.M."/>
        </authorList>
    </citation>
    <scope>NUCLEOTIDE SEQUENCE [LARGE SCALE GENOMIC DNA]</scope>
    <source>
        <strain evidence="3">091103-1</strain>
    </source>
</reference>
<protein>
    <submittedName>
        <fullName evidence="3">Acetyl-CoA synthetase-like protein</fullName>
    </submittedName>
</protein>
<dbReference type="AlphaFoldDB" id="A0A317SWQ5"/>
<dbReference type="InterPro" id="IPR042099">
    <property type="entry name" value="ANL_N_sf"/>
</dbReference>
<gene>
    <name evidence="3" type="ORF">C7212DRAFT_356156</name>
</gene>
<dbReference type="PANTHER" id="PTHR24096:SF422">
    <property type="entry name" value="BCDNA.GH02901"/>
    <property type="match status" value="1"/>
</dbReference>
<dbReference type="SUPFAM" id="SSF56801">
    <property type="entry name" value="Acetyl-CoA synthetase-like"/>
    <property type="match status" value="1"/>
</dbReference>
<dbReference type="PROSITE" id="PS00455">
    <property type="entry name" value="AMP_BINDING"/>
    <property type="match status" value="1"/>
</dbReference>
<organism evidence="3 4">
    <name type="scientific">Tuber magnatum</name>
    <name type="common">white Piedmont truffle</name>
    <dbReference type="NCBI Taxonomy" id="42249"/>
    <lineage>
        <taxon>Eukaryota</taxon>
        <taxon>Fungi</taxon>
        <taxon>Dikarya</taxon>
        <taxon>Ascomycota</taxon>
        <taxon>Pezizomycotina</taxon>
        <taxon>Pezizomycetes</taxon>
        <taxon>Pezizales</taxon>
        <taxon>Tuberaceae</taxon>
        <taxon>Tuber</taxon>
    </lineage>
</organism>
<dbReference type="Gene3D" id="3.40.50.12780">
    <property type="entry name" value="N-terminal domain of ligase-like"/>
    <property type="match status" value="1"/>
</dbReference>
<proteinExistence type="predicted"/>
<dbReference type="GO" id="GO:0016405">
    <property type="term" value="F:CoA-ligase activity"/>
    <property type="evidence" value="ECO:0007669"/>
    <property type="project" value="TreeGrafter"/>
</dbReference>
<sequence>MPQFESTSPPIDLPTKTPLWPWLFQNPTSKLSLSLPSRVGSFIDASNENGFTHYTLRDNSTYLSTTLCKAYNLRPNDTVSLFSTNTIYYPVAMFAALRVGAVVSGASPAYGVDEMAYALKTANATFLFTLPGSVAIAVAAASRVGIPKERIFLLEGSVAGFKNVQELVEIGRGYSDAGQVGIFEIPQGKTNGDVVGFLSFSSGTTGLPKAVMISHQNVIAQCLQVAQLTTPDLEAVLAALPFFHITGLVHLLHIPLVVNASVVVMPTFTIKAMLEATVKFKLIELLVVPPILIRLVRDPIVDMYDLSHVRRFGTGAAPLGLETIKELARKFPQAGLKHGYGMTESTSCITSTFQDSYPWKWAQSVGKVFPSTVIKIVDENGNELGIDQPGEILAKGPQCAVGYLNNAKATAETFDKDGWLHTGDIGTIDAYGMVRISDRIKEMIKVNGVAVAPAELEDLLLGHPAVEDCAVLGVPHDTMGEVPKAYVMLRQAHRGNDKRVMEEDIVEFVKRSKGAKLKWLRGGVRFLDAVPKSPSGKILRKVLRDGGGKEGEGGKVKAKL</sequence>
<evidence type="ECO:0000313" key="3">
    <source>
        <dbReference type="EMBL" id="PWW78903.1"/>
    </source>
</evidence>
<dbReference type="OrthoDB" id="6509636at2759"/>
<comment type="caution">
    <text evidence="3">The sequence shown here is derived from an EMBL/GenBank/DDBJ whole genome shotgun (WGS) entry which is preliminary data.</text>
</comment>
<dbReference type="PANTHER" id="PTHR24096">
    <property type="entry name" value="LONG-CHAIN-FATTY-ACID--COA LIGASE"/>
    <property type="match status" value="1"/>
</dbReference>
<dbReference type="EMBL" id="PYWC01000011">
    <property type="protein sequence ID" value="PWW78903.1"/>
    <property type="molecule type" value="Genomic_DNA"/>
</dbReference>
<evidence type="ECO:0000259" key="2">
    <source>
        <dbReference type="Pfam" id="PF13193"/>
    </source>
</evidence>
<dbReference type="Pfam" id="PF13193">
    <property type="entry name" value="AMP-binding_C"/>
    <property type="match status" value="1"/>
</dbReference>
<accession>A0A317SWQ5</accession>
<dbReference type="Gene3D" id="3.30.300.30">
    <property type="match status" value="1"/>
</dbReference>
<dbReference type="InterPro" id="IPR025110">
    <property type="entry name" value="AMP-bd_C"/>
</dbReference>
<dbReference type="InterPro" id="IPR045851">
    <property type="entry name" value="AMP-bd_C_sf"/>
</dbReference>
<dbReference type="InterPro" id="IPR000873">
    <property type="entry name" value="AMP-dep_synth/lig_dom"/>
</dbReference>
<dbReference type="InterPro" id="IPR020845">
    <property type="entry name" value="AMP-binding_CS"/>
</dbReference>
<keyword evidence="4" id="KW-1185">Reference proteome</keyword>
<feature type="domain" description="AMP-dependent synthetase/ligase" evidence="1">
    <location>
        <begin position="48"/>
        <end position="404"/>
    </location>
</feature>
<feature type="domain" description="AMP-binding enzyme C-terminal" evidence="2">
    <location>
        <begin position="455"/>
        <end position="537"/>
    </location>
</feature>
<dbReference type="STRING" id="42249.A0A317SWQ5"/>
<evidence type="ECO:0000259" key="1">
    <source>
        <dbReference type="Pfam" id="PF00501"/>
    </source>
</evidence>
<dbReference type="Pfam" id="PF00501">
    <property type="entry name" value="AMP-binding"/>
    <property type="match status" value="1"/>
</dbReference>
<name>A0A317SWQ5_9PEZI</name>